<dbReference type="InterPro" id="IPR057670">
    <property type="entry name" value="SH3_retrovirus"/>
</dbReference>
<dbReference type="SUPFAM" id="SSF53098">
    <property type="entry name" value="Ribonuclease H-like"/>
    <property type="match status" value="1"/>
</dbReference>
<dbReference type="AlphaFoldDB" id="A0A6L2P6B9"/>
<feature type="domain" description="Integrase catalytic" evidence="1">
    <location>
        <begin position="338"/>
        <end position="433"/>
    </location>
</feature>
<dbReference type="Gene3D" id="3.30.420.10">
    <property type="entry name" value="Ribonuclease H-like superfamily/Ribonuclease H"/>
    <property type="match status" value="1"/>
</dbReference>
<dbReference type="PROSITE" id="PS50994">
    <property type="entry name" value="INTEGRASE"/>
    <property type="match status" value="1"/>
</dbReference>
<dbReference type="InterPro" id="IPR039537">
    <property type="entry name" value="Retrotran_Ty1/copia-like"/>
</dbReference>
<proteinExistence type="predicted"/>
<dbReference type="PANTHER" id="PTHR42648:SF32">
    <property type="entry name" value="RIBONUCLEASE H-LIKE DOMAIN, GAG-PRE-INTEGRASE DOMAIN PROTEIN-RELATED"/>
    <property type="match status" value="1"/>
</dbReference>
<accession>A0A6L2P6B9</accession>
<sequence length="484" mass="55411">MATVNDAPQLVEKKGGSYAAISPKLEPGKFNKWKKRMICYLSGIEPYYLKCIKDGPFKPKTAKDDANLSPNGLLMRGGKDYKAEYKKMKAKLVLLEASPLSPHNPKTFQPKNKGLVSEIFDWDKEEVSDKKEVTHVKVERLNPNSKLPNFNTGRILVPKSQAVNESLETLNTPKSSKDSKAKFLTPLPPLKNLQGAFPSSEILKAKAKPFPPCTHCGFNDHRPDDCRKYLECEICGSYDHSTSGHNYVIQIRREILAESSQSNESLIKVKCNTYGNTVHSTSNHNEFDHFKKETHQGAHLVPRQWMLEEYDWCQELSAQICRVTRMVENQNDVKVNQIRSDNGTEFRNHELESYCDEKGISQNFSSPYTPKQNGVAKRKNKTLIEAARTMLNGSVLSKHFWTDAVRIACYTQNRSIIVKRHDKTPYEIFKERIPDISYFHVFRCHVFIRNHKDYLGKFDAKADDGYSLGYSSVSKAFKVYNIRR</sequence>
<comment type="caution">
    <text evidence="2">The sequence shown here is derived from an EMBL/GenBank/DDBJ whole genome shotgun (WGS) entry which is preliminary data.</text>
</comment>
<organism evidence="2">
    <name type="scientific">Tanacetum cinerariifolium</name>
    <name type="common">Dalmatian daisy</name>
    <name type="synonym">Chrysanthemum cinerariifolium</name>
    <dbReference type="NCBI Taxonomy" id="118510"/>
    <lineage>
        <taxon>Eukaryota</taxon>
        <taxon>Viridiplantae</taxon>
        <taxon>Streptophyta</taxon>
        <taxon>Embryophyta</taxon>
        <taxon>Tracheophyta</taxon>
        <taxon>Spermatophyta</taxon>
        <taxon>Magnoliopsida</taxon>
        <taxon>eudicotyledons</taxon>
        <taxon>Gunneridae</taxon>
        <taxon>Pentapetalae</taxon>
        <taxon>asterids</taxon>
        <taxon>campanulids</taxon>
        <taxon>Asterales</taxon>
        <taxon>Asteraceae</taxon>
        <taxon>Asteroideae</taxon>
        <taxon>Anthemideae</taxon>
        <taxon>Anthemidinae</taxon>
        <taxon>Tanacetum</taxon>
    </lineage>
</organism>
<dbReference type="InterPro" id="IPR001584">
    <property type="entry name" value="Integrase_cat-core"/>
</dbReference>
<dbReference type="PANTHER" id="PTHR42648">
    <property type="entry name" value="TRANSPOSASE, PUTATIVE-RELATED"/>
    <property type="match status" value="1"/>
</dbReference>
<evidence type="ECO:0000313" key="2">
    <source>
        <dbReference type="EMBL" id="GEU92394.1"/>
    </source>
</evidence>
<dbReference type="GO" id="GO:0015074">
    <property type="term" value="P:DNA integration"/>
    <property type="evidence" value="ECO:0007669"/>
    <property type="project" value="InterPro"/>
</dbReference>
<dbReference type="InterPro" id="IPR012337">
    <property type="entry name" value="RNaseH-like_sf"/>
</dbReference>
<evidence type="ECO:0000259" key="1">
    <source>
        <dbReference type="PROSITE" id="PS50994"/>
    </source>
</evidence>
<protein>
    <submittedName>
        <fullName evidence="2">Retrovirus-related Pol polyprotein from transposon TNT 1-94</fullName>
    </submittedName>
</protein>
<reference evidence="2" key="1">
    <citation type="journal article" date="2019" name="Sci. Rep.">
        <title>Draft genome of Tanacetum cinerariifolium, the natural source of mosquito coil.</title>
        <authorList>
            <person name="Yamashiro T."/>
            <person name="Shiraishi A."/>
            <person name="Satake H."/>
            <person name="Nakayama K."/>
        </authorList>
    </citation>
    <scope>NUCLEOTIDE SEQUENCE</scope>
</reference>
<gene>
    <name evidence="2" type="ORF">Tci_064372</name>
</gene>
<dbReference type="EMBL" id="BKCJ010010619">
    <property type="protein sequence ID" value="GEU92394.1"/>
    <property type="molecule type" value="Genomic_DNA"/>
</dbReference>
<name>A0A6L2P6B9_TANCI</name>
<dbReference type="GO" id="GO:0003676">
    <property type="term" value="F:nucleic acid binding"/>
    <property type="evidence" value="ECO:0007669"/>
    <property type="project" value="InterPro"/>
</dbReference>
<dbReference type="Pfam" id="PF25597">
    <property type="entry name" value="SH3_retrovirus"/>
    <property type="match status" value="1"/>
</dbReference>
<dbReference type="InterPro" id="IPR036397">
    <property type="entry name" value="RNaseH_sf"/>
</dbReference>